<organism evidence="8 9">
    <name type="scientific">Ranatra chinensis</name>
    <dbReference type="NCBI Taxonomy" id="642074"/>
    <lineage>
        <taxon>Eukaryota</taxon>
        <taxon>Metazoa</taxon>
        <taxon>Ecdysozoa</taxon>
        <taxon>Arthropoda</taxon>
        <taxon>Hexapoda</taxon>
        <taxon>Insecta</taxon>
        <taxon>Pterygota</taxon>
        <taxon>Neoptera</taxon>
        <taxon>Paraneoptera</taxon>
        <taxon>Hemiptera</taxon>
        <taxon>Heteroptera</taxon>
        <taxon>Panheteroptera</taxon>
        <taxon>Nepomorpha</taxon>
        <taxon>Nepidae</taxon>
        <taxon>Ranatrinae</taxon>
        <taxon>Ranatra</taxon>
    </lineage>
</organism>
<keyword evidence="9" id="KW-1185">Reference proteome</keyword>
<evidence type="ECO:0000256" key="7">
    <source>
        <dbReference type="PIRNR" id="PIRNR038038"/>
    </source>
</evidence>
<evidence type="ECO:0000313" key="9">
    <source>
        <dbReference type="Proteomes" id="UP001558652"/>
    </source>
</evidence>
<evidence type="ECO:0000256" key="5">
    <source>
        <dbReference type="ARBA" id="ARBA00025758"/>
    </source>
</evidence>
<dbReference type="Gene3D" id="1.20.58.1070">
    <property type="match status" value="1"/>
</dbReference>
<dbReference type="AlphaFoldDB" id="A0ABD0YEX2"/>
<evidence type="ECO:0000256" key="3">
    <source>
        <dbReference type="ARBA" id="ARBA00022664"/>
    </source>
</evidence>
<dbReference type="InterPro" id="IPR035426">
    <property type="entry name" value="Gemin2/Brr1"/>
</dbReference>
<comment type="similarity">
    <text evidence="5 7">Belongs to the gemin-2 family.</text>
</comment>
<protein>
    <recommendedName>
        <fullName evidence="6 7">Gem-associated protein 2</fullName>
    </recommendedName>
</protein>
<dbReference type="PIRSF" id="PIRSF038038">
    <property type="entry name" value="SMN_Gemin2"/>
    <property type="match status" value="1"/>
</dbReference>
<dbReference type="Pfam" id="PF04938">
    <property type="entry name" value="SIP1"/>
    <property type="match status" value="1"/>
</dbReference>
<keyword evidence="4 7" id="KW-0508">mRNA splicing</keyword>
<dbReference type="GO" id="GO:0005681">
    <property type="term" value="C:spliceosomal complex"/>
    <property type="evidence" value="ECO:0007669"/>
    <property type="project" value="UniProtKB-UniRule"/>
</dbReference>
<evidence type="ECO:0000256" key="4">
    <source>
        <dbReference type="ARBA" id="ARBA00023187"/>
    </source>
</evidence>
<gene>
    <name evidence="8" type="ORF">AAG570_005317</name>
</gene>
<dbReference type="InterPro" id="IPR017364">
    <property type="entry name" value="GEMIN2"/>
</dbReference>
<keyword evidence="3 7" id="KW-0507">mRNA processing</keyword>
<dbReference type="EMBL" id="JBFDAA010000017">
    <property type="protein sequence ID" value="KAL1116848.1"/>
    <property type="molecule type" value="Genomic_DNA"/>
</dbReference>
<comment type="subcellular location">
    <subcellularLocation>
        <location evidence="1">Cytoplasm</location>
    </subcellularLocation>
</comment>
<dbReference type="PANTHER" id="PTHR12794:SF0">
    <property type="entry name" value="GEM-ASSOCIATED PROTEIN 2"/>
    <property type="match status" value="1"/>
</dbReference>
<reference evidence="8 9" key="1">
    <citation type="submission" date="2024-07" db="EMBL/GenBank/DDBJ databases">
        <title>Chromosome-level genome assembly of the water stick insect Ranatra chinensis (Heteroptera: Nepidae).</title>
        <authorList>
            <person name="Liu X."/>
        </authorList>
    </citation>
    <scope>NUCLEOTIDE SEQUENCE [LARGE SCALE GENOMIC DNA]</scope>
    <source>
        <strain evidence="8">Cailab_2021Rc</strain>
        <tissue evidence="8">Muscle</tissue>
    </source>
</reference>
<dbReference type="PANTHER" id="PTHR12794">
    <property type="entry name" value="GEMIN2"/>
    <property type="match status" value="1"/>
</dbReference>
<evidence type="ECO:0000256" key="1">
    <source>
        <dbReference type="ARBA" id="ARBA00004496"/>
    </source>
</evidence>
<keyword evidence="2 7" id="KW-0963">Cytoplasm</keyword>
<evidence type="ECO:0000313" key="8">
    <source>
        <dbReference type="EMBL" id="KAL1116848.1"/>
    </source>
</evidence>
<name>A0ABD0YEX2_9HEMI</name>
<evidence type="ECO:0000256" key="2">
    <source>
        <dbReference type="ARBA" id="ARBA00022490"/>
    </source>
</evidence>
<comment type="caution">
    <text evidence="8">The sequence shown here is derived from an EMBL/GenBank/DDBJ whole genome shotgun (WGS) entry which is preliminary data.</text>
</comment>
<proteinExistence type="inferred from homology"/>
<comment type="function">
    <text evidence="7">The SMN complex catalyzes the assembly of small nuclear ribonucleoproteins (snRNPs), the building blocks of the spliceosome, and thereby plays an important role in the splicing of cellular pre-mRNAs.</text>
</comment>
<dbReference type="GO" id="GO:0000387">
    <property type="term" value="P:spliceosomal snRNP assembly"/>
    <property type="evidence" value="ECO:0007669"/>
    <property type="project" value="UniProtKB-UniRule"/>
</dbReference>
<evidence type="ECO:0000256" key="6">
    <source>
        <dbReference type="ARBA" id="ARBA00047179"/>
    </source>
</evidence>
<accession>A0ABD0YEX2</accession>
<comment type="subunit">
    <text evidence="7">Part of the core SMN complex.</text>
</comment>
<dbReference type="GO" id="GO:0000245">
    <property type="term" value="P:spliceosomal complex assembly"/>
    <property type="evidence" value="ECO:0007669"/>
    <property type="project" value="UniProtKB-UniRule"/>
</dbReference>
<sequence>MDEDSDCFVRRALWFNHSQLQRSKTRAPPINGHQYLYDVVQEAAKTPHAVCPNDVLQKIGNQQTIVIPNDDIPRLSRELVPTSEWQLQQVADFSHMRQLVERRRLLQDDTSHFNFPSNESEWHTFFFGGADEKNLPLLNLLLTINQPNLYAVLHFFVKWLEEGSIELVNDFTLRWLYAILACIELPLVPDSCSDMRELARRCHTERHRLIAESSDVSITPLSLLICIIGKYFQQFDLSD</sequence>
<dbReference type="Proteomes" id="UP001558652">
    <property type="component" value="Unassembled WGS sequence"/>
</dbReference>
<dbReference type="GO" id="GO:0032797">
    <property type="term" value="C:SMN complex"/>
    <property type="evidence" value="ECO:0007669"/>
    <property type="project" value="UniProtKB-UniRule"/>
</dbReference>